<evidence type="ECO:0000256" key="2">
    <source>
        <dbReference type="ARBA" id="ARBA00009199"/>
    </source>
</evidence>
<dbReference type="OMA" id="AQVATNC"/>
<feature type="binding site" evidence="6">
    <location>
        <begin position="233"/>
        <end position="236"/>
    </location>
    <ligand>
        <name>substrate</name>
    </ligand>
</feature>
<dbReference type="RefSeq" id="XP_008085935.1">
    <property type="nucleotide sequence ID" value="XM_008087744.1"/>
</dbReference>
<evidence type="ECO:0000256" key="3">
    <source>
        <dbReference type="ARBA" id="ARBA00012922"/>
    </source>
</evidence>
<comment type="similarity">
    <text evidence="2">Belongs to the amidase family.</text>
</comment>
<dbReference type="InterPro" id="IPR020556">
    <property type="entry name" value="Amidase_CS"/>
</dbReference>
<feature type="binding site" evidence="6">
    <location>
        <position position="186"/>
    </location>
    <ligand>
        <name>substrate</name>
    </ligand>
</feature>
<dbReference type="GeneID" id="19461715"/>
<feature type="binding site" evidence="6">
    <location>
        <position position="212"/>
    </location>
    <ligand>
        <name>substrate</name>
    </ligand>
</feature>
<dbReference type="EMBL" id="KE145370">
    <property type="protein sequence ID" value="EPE26745.1"/>
    <property type="molecule type" value="Genomic_DNA"/>
</dbReference>
<dbReference type="SUPFAM" id="SSF75304">
    <property type="entry name" value="Amidase signature (AS) enzymes"/>
    <property type="match status" value="1"/>
</dbReference>
<organism evidence="8 9">
    <name type="scientific">Glarea lozoyensis (strain ATCC 20868 / MF5171)</name>
    <dbReference type="NCBI Taxonomy" id="1116229"/>
    <lineage>
        <taxon>Eukaryota</taxon>
        <taxon>Fungi</taxon>
        <taxon>Dikarya</taxon>
        <taxon>Ascomycota</taxon>
        <taxon>Pezizomycotina</taxon>
        <taxon>Leotiomycetes</taxon>
        <taxon>Helotiales</taxon>
        <taxon>Helotiaceae</taxon>
        <taxon>Glarea</taxon>
    </lineage>
</organism>
<evidence type="ECO:0000313" key="9">
    <source>
        <dbReference type="Proteomes" id="UP000016922"/>
    </source>
</evidence>
<keyword evidence="4" id="KW-0378">Hydrolase</keyword>
<evidence type="ECO:0000256" key="5">
    <source>
        <dbReference type="PIRSR" id="PIRSR001221-1"/>
    </source>
</evidence>
<dbReference type="eggNOG" id="KOG1212">
    <property type="taxonomic scope" value="Eukaryota"/>
</dbReference>
<dbReference type="HOGENOM" id="CLU_009600_9_2_1"/>
<evidence type="ECO:0000313" key="8">
    <source>
        <dbReference type="EMBL" id="EPE26745.1"/>
    </source>
</evidence>
<protein>
    <recommendedName>
        <fullName evidence="3">amidase</fullName>
        <ecNumber evidence="3">3.5.1.4</ecNumber>
    </recommendedName>
</protein>
<proteinExistence type="inferred from homology"/>
<dbReference type="PIRSF" id="PIRSF001221">
    <property type="entry name" value="Amidase_fungi"/>
    <property type="match status" value="1"/>
</dbReference>
<comment type="catalytic activity">
    <reaction evidence="1">
        <text>a monocarboxylic acid amide + H2O = a monocarboxylate + NH4(+)</text>
        <dbReference type="Rhea" id="RHEA:12020"/>
        <dbReference type="ChEBI" id="CHEBI:15377"/>
        <dbReference type="ChEBI" id="CHEBI:28938"/>
        <dbReference type="ChEBI" id="CHEBI:35757"/>
        <dbReference type="ChEBI" id="CHEBI:83628"/>
        <dbReference type="EC" id="3.5.1.4"/>
    </reaction>
</comment>
<gene>
    <name evidence="8" type="ORF">GLAREA_02659</name>
</gene>
<dbReference type="EC" id="3.5.1.4" evidence="3"/>
<dbReference type="InterPro" id="IPR023631">
    <property type="entry name" value="Amidase_dom"/>
</dbReference>
<keyword evidence="9" id="KW-1185">Reference proteome</keyword>
<dbReference type="Proteomes" id="UP000016922">
    <property type="component" value="Unassembled WGS sequence"/>
</dbReference>
<sequence length="563" mass="61535">MAATVTIKSGASWQEVAEDRQKYRDATLAKVEPALGKLKDIPRNTLPIAKELLTAEEVKITESTVEELAKQIGDSDISSVDVVKAFLRRAVLAQTLTNCVTEVLPDQAIERAKYLDEYLAKNGKPIGPLHGIPISVKEHIGMKGLDHNAGFVGWVGGVADDDALILKILRAAGAVFYVRTTQPQCLMHLETSSNLYGTTTNPFNTTLTPGGSSGGEGALVGFRASLLGIGTDIGGSIRGPAANCGVYGLKPTTKRLPVSGLKAVGGGQEQIVPTIGPLSTSLEGLKIFTKTLIDAKPWLREPGLLPFPWKEEDFFNGRKIKVAVIWDDGVVKPQPPVTRALKEVVDKLASSDKFEVVDWKPYQHDRAWEIIANLYFCDGGKENDEALASSNEPWLPLSTHIAKNKHVEHHTITSLYKAVMGRDAYRQEYANLWNSTATSVTQDGTPEGMVDVILCPVGPGSAPKIETAKWWGYTSQWNLLDYPGLVFPVDKVDVSKDSVDMNHEPRNERDEENVALWKEHGAEGYKDAPVSLQLVGRRYEDEKLIQALEIIQAETGLPFASYT</sequence>
<dbReference type="STRING" id="1116229.S3CM21"/>
<dbReference type="InterPro" id="IPR036928">
    <property type="entry name" value="AS_sf"/>
</dbReference>
<accession>S3CM21</accession>
<dbReference type="KEGG" id="glz:GLAREA_02659"/>
<name>S3CM21_GLAL2</name>
<dbReference type="GO" id="GO:0004040">
    <property type="term" value="F:amidase activity"/>
    <property type="evidence" value="ECO:0007669"/>
    <property type="project" value="UniProtKB-EC"/>
</dbReference>
<evidence type="ECO:0000259" key="7">
    <source>
        <dbReference type="Pfam" id="PF01425"/>
    </source>
</evidence>
<dbReference type="PROSITE" id="PS00571">
    <property type="entry name" value="AMIDASES"/>
    <property type="match status" value="1"/>
</dbReference>
<feature type="active site" description="Charge relay system" evidence="5">
    <location>
        <position position="137"/>
    </location>
</feature>
<dbReference type="PANTHER" id="PTHR46072:SF4">
    <property type="entry name" value="AMIDASE C550.07-RELATED"/>
    <property type="match status" value="1"/>
</dbReference>
<evidence type="ECO:0000256" key="6">
    <source>
        <dbReference type="PIRSR" id="PIRSR001221-2"/>
    </source>
</evidence>
<reference evidence="8 9" key="1">
    <citation type="journal article" date="2013" name="BMC Genomics">
        <title>Genomics-driven discovery of the pneumocandin biosynthetic gene cluster in the fungus Glarea lozoyensis.</title>
        <authorList>
            <person name="Chen L."/>
            <person name="Yue Q."/>
            <person name="Zhang X."/>
            <person name="Xiang M."/>
            <person name="Wang C."/>
            <person name="Li S."/>
            <person name="Che Y."/>
            <person name="Ortiz-Lopez F.J."/>
            <person name="Bills G.F."/>
            <person name="Liu X."/>
            <person name="An Z."/>
        </authorList>
    </citation>
    <scope>NUCLEOTIDE SEQUENCE [LARGE SCALE GENOMIC DNA]</scope>
    <source>
        <strain evidence="9">ATCC 20868 / MF5171</strain>
    </source>
</reference>
<dbReference type="PANTHER" id="PTHR46072">
    <property type="entry name" value="AMIDASE-RELATED-RELATED"/>
    <property type="match status" value="1"/>
</dbReference>
<feature type="active site" description="Acyl-ester intermediate" evidence="5">
    <location>
        <position position="236"/>
    </location>
</feature>
<dbReference type="Pfam" id="PF01425">
    <property type="entry name" value="Amidase"/>
    <property type="match status" value="1"/>
</dbReference>
<dbReference type="OrthoDB" id="6428749at2759"/>
<dbReference type="Gene3D" id="3.90.1300.10">
    <property type="entry name" value="Amidase signature (AS) domain"/>
    <property type="match status" value="1"/>
</dbReference>
<dbReference type="AlphaFoldDB" id="S3CM21"/>
<feature type="domain" description="Amidase" evidence="7">
    <location>
        <begin position="81"/>
        <end position="544"/>
    </location>
</feature>
<evidence type="ECO:0000256" key="4">
    <source>
        <dbReference type="ARBA" id="ARBA00022801"/>
    </source>
</evidence>
<evidence type="ECO:0000256" key="1">
    <source>
        <dbReference type="ARBA" id="ARBA00001311"/>
    </source>
</evidence>
<feature type="active site" description="Charge relay system" evidence="5">
    <location>
        <position position="212"/>
    </location>
</feature>